<protein>
    <recommendedName>
        <fullName evidence="6">AP complex subunit beta</fullName>
    </recommendedName>
</protein>
<dbReference type="GO" id="GO:0016192">
    <property type="term" value="P:vesicle-mediated transport"/>
    <property type="evidence" value="ECO:0007669"/>
    <property type="project" value="InterPro"/>
</dbReference>
<dbReference type="InterPro" id="IPR012295">
    <property type="entry name" value="TBP_dom_sf"/>
</dbReference>
<keyword evidence="2 6" id="KW-0813">Transport</keyword>
<dbReference type="Pfam" id="PF09066">
    <property type="entry name" value="B2-adapt-app_C"/>
    <property type="match status" value="1"/>
</dbReference>
<dbReference type="PANTHER" id="PTHR11134">
    <property type="entry name" value="ADAPTOR COMPLEX SUBUNIT BETA FAMILY MEMBER"/>
    <property type="match status" value="1"/>
</dbReference>
<dbReference type="InterPro" id="IPR002553">
    <property type="entry name" value="Clathrin/coatomer_adapt-like_N"/>
</dbReference>
<dbReference type="OrthoDB" id="10254310at2759"/>
<evidence type="ECO:0000256" key="2">
    <source>
        <dbReference type="ARBA" id="ARBA00022448"/>
    </source>
</evidence>
<dbReference type="InterPro" id="IPR026739">
    <property type="entry name" value="AP_beta"/>
</dbReference>
<evidence type="ECO:0000256" key="1">
    <source>
        <dbReference type="ARBA" id="ARBA00006613"/>
    </source>
</evidence>
<dbReference type="InterPro" id="IPR013041">
    <property type="entry name" value="Clathrin_app_Ig-like_sf"/>
</dbReference>
<organism evidence="10 11">
    <name type="scientific">Hypsibius exemplaris</name>
    <name type="common">Freshwater tardigrade</name>
    <dbReference type="NCBI Taxonomy" id="2072580"/>
    <lineage>
        <taxon>Eukaryota</taxon>
        <taxon>Metazoa</taxon>
        <taxon>Ecdysozoa</taxon>
        <taxon>Tardigrada</taxon>
        <taxon>Eutardigrada</taxon>
        <taxon>Parachela</taxon>
        <taxon>Hypsibioidea</taxon>
        <taxon>Hypsibiidae</taxon>
        <taxon>Hypsibius</taxon>
    </lineage>
</organism>
<dbReference type="GO" id="GO:0030131">
    <property type="term" value="C:clathrin adaptor complex"/>
    <property type="evidence" value="ECO:0007669"/>
    <property type="project" value="InterPro"/>
</dbReference>
<dbReference type="InterPro" id="IPR015151">
    <property type="entry name" value="B-adaptin_app_sub_C"/>
</dbReference>
<gene>
    <name evidence="10" type="ORF">BV898_04312</name>
</gene>
<evidence type="ECO:0000313" key="11">
    <source>
        <dbReference type="Proteomes" id="UP000192578"/>
    </source>
</evidence>
<feature type="region of interest" description="Disordered" evidence="7">
    <location>
        <begin position="595"/>
        <end position="615"/>
    </location>
</feature>
<keyword evidence="3 6" id="KW-0653">Protein transport</keyword>
<dbReference type="InterPro" id="IPR016342">
    <property type="entry name" value="AP_complex_bsu_1_2_4"/>
</dbReference>
<evidence type="ECO:0000256" key="3">
    <source>
        <dbReference type="ARBA" id="ARBA00022927"/>
    </source>
</evidence>
<dbReference type="FunFam" id="2.60.40.1150:FF:000001">
    <property type="entry name" value="AP complex subunit beta"/>
    <property type="match status" value="1"/>
</dbReference>
<evidence type="ECO:0000256" key="6">
    <source>
        <dbReference type="PIRNR" id="PIRNR002291"/>
    </source>
</evidence>
<reference evidence="11" key="1">
    <citation type="submission" date="2017-01" db="EMBL/GenBank/DDBJ databases">
        <title>Comparative genomics of anhydrobiosis in the tardigrade Hypsibius dujardini.</title>
        <authorList>
            <person name="Yoshida Y."/>
            <person name="Koutsovoulos G."/>
            <person name="Laetsch D."/>
            <person name="Stevens L."/>
            <person name="Kumar S."/>
            <person name="Horikawa D."/>
            <person name="Ishino K."/>
            <person name="Komine S."/>
            <person name="Tomita M."/>
            <person name="Blaxter M."/>
            <person name="Arakawa K."/>
        </authorList>
    </citation>
    <scope>NUCLEOTIDE SEQUENCE [LARGE SCALE GENOMIC DNA]</scope>
    <source>
        <strain evidence="11">Z151</strain>
    </source>
</reference>
<dbReference type="AlphaFoldDB" id="A0A1W0X308"/>
<dbReference type="Gene3D" id="3.30.310.10">
    <property type="entry name" value="TATA-Binding Protein"/>
    <property type="match status" value="1"/>
</dbReference>
<feature type="domain" description="Clathrin adaptor alpha/beta/gamma-adaptin appendage Ig-like subdomain" evidence="8">
    <location>
        <begin position="737"/>
        <end position="844"/>
    </location>
</feature>
<dbReference type="Pfam" id="PF02883">
    <property type="entry name" value="Alpha_adaptinC2"/>
    <property type="match status" value="1"/>
</dbReference>
<dbReference type="EMBL" id="MTYJ01000021">
    <property type="protein sequence ID" value="OQV21734.1"/>
    <property type="molecule type" value="Genomic_DNA"/>
</dbReference>
<dbReference type="SMART" id="SM00809">
    <property type="entry name" value="Alpha_adaptinC2"/>
    <property type="match status" value="1"/>
</dbReference>
<dbReference type="InterPro" id="IPR016024">
    <property type="entry name" value="ARM-type_fold"/>
</dbReference>
<keyword evidence="11" id="KW-1185">Reference proteome</keyword>
<accession>A0A1W0X308</accession>
<evidence type="ECO:0000256" key="5">
    <source>
        <dbReference type="ARBA" id="ARBA00029433"/>
    </source>
</evidence>
<dbReference type="SUPFAM" id="SSF48371">
    <property type="entry name" value="ARM repeat"/>
    <property type="match status" value="1"/>
</dbReference>
<dbReference type="GO" id="GO:0006886">
    <property type="term" value="P:intracellular protein transport"/>
    <property type="evidence" value="ECO:0007669"/>
    <property type="project" value="InterPro"/>
</dbReference>
<dbReference type="Proteomes" id="UP000192578">
    <property type="component" value="Unassembled WGS sequence"/>
</dbReference>
<dbReference type="InterPro" id="IPR008152">
    <property type="entry name" value="Clathrin_a/b/g-adaptin_app_Ig"/>
</dbReference>
<evidence type="ECO:0000259" key="9">
    <source>
        <dbReference type="SMART" id="SM01020"/>
    </source>
</evidence>
<dbReference type="GO" id="GO:0012505">
    <property type="term" value="C:endomembrane system"/>
    <property type="evidence" value="ECO:0007669"/>
    <property type="project" value="UniProtKB-SubCell"/>
</dbReference>
<comment type="similarity">
    <text evidence="1 6">Belongs to the adaptor complexes large subunit family.</text>
</comment>
<feature type="compositionally biased region" description="Polar residues" evidence="7">
    <location>
        <begin position="600"/>
        <end position="615"/>
    </location>
</feature>
<dbReference type="FunFam" id="1.25.10.10:FF:000002">
    <property type="entry name" value="AP complex subunit beta"/>
    <property type="match status" value="1"/>
</dbReference>
<name>A0A1W0X308_HYPEX</name>
<dbReference type="InterPro" id="IPR013037">
    <property type="entry name" value="Clathrin_b-adaptin_app_Ig-like"/>
</dbReference>
<proteinExistence type="inferred from homology"/>
<sequence>MSDAKYFTTTKKGEIFELKSELNSDKKEKRREAVKKVIASMTVGKDVSALFPDVINCMQTDNLELKKLVYLYLINYAKTQPDLAILAVNTFVKDCDDPNPLIRALAVRTMGCIRVDKITEYLCDPLRKCLKDEDPYVRKTAAVCVAKLYDINPTLAEDQGFLDALKDLLSDSNPMVVANAVAALGEINETSPHPIIDMNTVMVNKLLTALNECTEWGQVFILDCVANYSPTDEREAQGICERVSPRLAHANAAVVLSAVKVLMKLMEMLPSDSDFVVALSKKLAPPLVTLLSAEPEIQYVALRNINLIVQKKPDILQHEMKVFFVKYNDPIYVKLEKLDIMIRLASPANIAQVLAELKEYATEVDIDFVRKAVRAIGRCAIKVEQSAERCVSTLLDLIQTKVNYVVQEAIVVIKDIFRKYPNKYESIISTLCENLDTLDEPDAKASMIWIIGEYAERIENANELLESFLEGFADENTQVQLQLLTGIVKLFLKRPTDTQELVQKVLTLATQESDNPDLRDRGYIYWRLLSTDPVIAKQVVLAEKPLISEETDCLEPTLLDELCCHIGTLASVYHKPPTAFIEGRTAVTRKSLPARVPSLNGGSPSFDASTPGQRQQTVIPNQDSLIGDLLSLDFGSPSGPQSSYAMGSMPPPMTTAGQDLLGADLDSLIGGGSSDLSGHSAGGSGGYGGGGYGGGGGLADLVGFGGSSSGGPSLAAGNTGLLGDIFGIAPVSAYSVPKQVWLNPGQGKGLEVQGSFSRKNRQVTMELTLTNRALQGMSDFDVRLNKNSFGLTPASPLNVRSPLPPNQSTEASLPLNITADIAKQNPLTNLQVALKNNIGVHYFACLIPMHVLFVEDGLMEKGVFLATWKDISSDNEKQFDIHTSLTDADAISNKLQANNIFTVTKLATDGRQLMYLSVKMTIGIWILCELKLNAIASGHTLALKSRVPDIYLGIVEAFQGILLA</sequence>
<dbReference type="Gene3D" id="2.60.40.1150">
    <property type="match status" value="1"/>
</dbReference>
<comment type="subcellular location">
    <subcellularLocation>
        <location evidence="5">Endomembrane system</location>
        <topology evidence="5">Peripheral membrane protein</topology>
        <orientation evidence="5">Cytoplasmic side</orientation>
    </subcellularLocation>
</comment>
<evidence type="ECO:0000256" key="4">
    <source>
        <dbReference type="ARBA" id="ARBA00023136"/>
    </source>
</evidence>
<evidence type="ECO:0000313" key="10">
    <source>
        <dbReference type="EMBL" id="OQV21734.1"/>
    </source>
</evidence>
<dbReference type="InterPro" id="IPR009028">
    <property type="entry name" value="Coatomer/calthrin_app_sub_C"/>
</dbReference>
<dbReference type="Pfam" id="PF01602">
    <property type="entry name" value="Adaptin_N"/>
    <property type="match status" value="1"/>
</dbReference>
<dbReference type="Gene3D" id="1.25.10.10">
    <property type="entry name" value="Leucine-rich Repeat Variant"/>
    <property type="match status" value="1"/>
</dbReference>
<dbReference type="GO" id="GO:0030276">
    <property type="term" value="F:clathrin binding"/>
    <property type="evidence" value="ECO:0007669"/>
    <property type="project" value="InterPro"/>
</dbReference>
<dbReference type="SUPFAM" id="SSF49348">
    <property type="entry name" value="Clathrin adaptor appendage domain"/>
    <property type="match status" value="1"/>
</dbReference>
<feature type="domain" description="Beta-adaptin appendage C-terminal subdomain" evidence="9">
    <location>
        <begin position="853"/>
        <end position="963"/>
    </location>
</feature>
<evidence type="ECO:0000259" key="8">
    <source>
        <dbReference type="SMART" id="SM00809"/>
    </source>
</evidence>
<keyword evidence="4 6" id="KW-0472">Membrane</keyword>
<comment type="caution">
    <text evidence="10">The sequence shown here is derived from an EMBL/GenBank/DDBJ whole genome shotgun (WGS) entry which is preliminary data.</text>
</comment>
<dbReference type="InterPro" id="IPR011989">
    <property type="entry name" value="ARM-like"/>
</dbReference>
<dbReference type="PIRSF" id="PIRSF002291">
    <property type="entry name" value="AP_complex_beta"/>
    <property type="match status" value="1"/>
</dbReference>
<dbReference type="SUPFAM" id="SSF55711">
    <property type="entry name" value="Subdomain of clathrin and coatomer appendage domain"/>
    <property type="match status" value="1"/>
</dbReference>
<evidence type="ECO:0000256" key="7">
    <source>
        <dbReference type="SAM" id="MobiDB-lite"/>
    </source>
</evidence>
<dbReference type="SMART" id="SM01020">
    <property type="entry name" value="B2-adapt-app_C"/>
    <property type="match status" value="1"/>
</dbReference>